<dbReference type="PANTHER" id="PTHR10696">
    <property type="entry name" value="GAMMA-BUTYROBETAINE HYDROXYLASE-RELATED"/>
    <property type="match status" value="1"/>
</dbReference>
<dbReference type="GO" id="GO:0046872">
    <property type="term" value="F:metal ion binding"/>
    <property type="evidence" value="ECO:0007669"/>
    <property type="project" value="UniProtKB-KW"/>
</dbReference>
<comment type="similarity">
    <text evidence="2">Belongs to the gamma-BBH/TMLD family.</text>
</comment>
<evidence type="ECO:0000259" key="7">
    <source>
        <dbReference type="Pfam" id="PF02668"/>
    </source>
</evidence>
<dbReference type="Gene3D" id="3.60.130.10">
    <property type="entry name" value="Clavaminate synthase-like"/>
    <property type="match status" value="1"/>
</dbReference>
<dbReference type="InterPro" id="IPR038492">
    <property type="entry name" value="GBBH-like_N_sf"/>
</dbReference>
<gene>
    <name evidence="8" type="ORF">METBISCDRAFT_17405</name>
</gene>
<evidence type="ECO:0000256" key="6">
    <source>
        <dbReference type="ARBA" id="ARBA00023004"/>
    </source>
</evidence>
<evidence type="ECO:0000256" key="5">
    <source>
        <dbReference type="ARBA" id="ARBA00023002"/>
    </source>
</evidence>
<keyword evidence="9" id="KW-1185">Reference proteome</keyword>
<evidence type="ECO:0000256" key="1">
    <source>
        <dbReference type="ARBA" id="ARBA00001954"/>
    </source>
</evidence>
<dbReference type="InterPro" id="IPR050411">
    <property type="entry name" value="AlphaKG_dependent_hydroxylases"/>
</dbReference>
<evidence type="ECO:0000256" key="2">
    <source>
        <dbReference type="ARBA" id="ARBA00008654"/>
    </source>
</evidence>
<dbReference type="OrthoDB" id="406634at2759"/>
<reference evidence="9" key="1">
    <citation type="journal article" date="2018" name="Nat. Microbiol.">
        <title>Leveraging single-cell genomics to expand the fungal tree of life.</title>
        <authorList>
            <person name="Ahrendt S.R."/>
            <person name="Quandt C.A."/>
            <person name="Ciobanu D."/>
            <person name="Clum A."/>
            <person name="Salamov A."/>
            <person name="Andreopoulos B."/>
            <person name="Cheng J.F."/>
            <person name="Woyke T."/>
            <person name="Pelin A."/>
            <person name="Henrissat B."/>
            <person name="Reynolds N.K."/>
            <person name="Benny G.L."/>
            <person name="Smith M.E."/>
            <person name="James T.Y."/>
            <person name="Grigoriev I.V."/>
        </authorList>
    </citation>
    <scope>NUCLEOTIDE SEQUENCE [LARGE SCALE GENOMIC DNA]</scope>
    <source>
        <strain evidence="9">Baker2002</strain>
    </source>
</reference>
<evidence type="ECO:0000256" key="3">
    <source>
        <dbReference type="ARBA" id="ARBA00022723"/>
    </source>
</evidence>
<comment type="cofactor">
    <cofactor evidence="1">
        <name>Fe(2+)</name>
        <dbReference type="ChEBI" id="CHEBI:29033"/>
    </cofactor>
</comment>
<proteinExistence type="inferred from homology"/>
<keyword evidence="6" id="KW-0408">Iron</keyword>
<dbReference type="InterPro" id="IPR042098">
    <property type="entry name" value="TauD-like_sf"/>
</dbReference>
<keyword evidence="5" id="KW-0560">Oxidoreductase</keyword>
<dbReference type="SUPFAM" id="SSF51197">
    <property type="entry name" value="Clavaminate synthase-like"/>
    <property type="match status" value="1"/>
</dbReference>
<dbReference type="CDD" id="cd00250">
    <property type="entry name" value="CAS_like"/>
    <property type="match status" value="1"/>
</dbReference>
<dbReference type="GO" id="GO:0045329">
    <property type="term" value="P:carnitine biosynthetic process"/>
    <property type="evidence" value="ECO:0007669"/>
    <property type="project" value="TreeGrafter"/>
</dbReference>
<dbReference type="Gene3D" id="3.30.2020.30">
    <property type="match status" value="1"/>
</dbReference>
<name>A0A4P9ZBF6_9ASCO</name>
<evidence type="ECO:0000313" key="9">
    <source>
        <dbReference type="Proteomes" id="UP000268321"/>
    </source>
</evidence>
<feature type="domain" description="TauD/TfdA-like" evidence="7">
    <location>
        <begin position="155"/>
        <end position="422"/>
    </location>
</feature>
<organism evidence="8 9">
    <name type="scientific">Metschnikowia bicuspidata</name>
    <dbReference type="NCBI Taxonomy" id="27322"/>
    <lineage>
        <taxon>Eukaryota</taxon>
        <taxon>Fungi</taxon>
        <taxon>Dikarya</taxon>
        <taxon>Ascomycota</taxon>
        <taxon>Saccharomycotina</taxon>
        <taxon>Pichiomycetes</taxon>
        <taxon>Metschnikowiaceae</taxon>
        <taxon>Metschnikowia</taxon>
    </lineage>
</organism>
<dbReference type="Proteomes" id="UP000268321">
    <property type="component" value="Unassembled WGS sequence"/>
</dbReference>
<evidence type="ECO:0000313" key="8">
    <source>
        <dbReference type="EMBL" id="RKP29988.1"/>
    </source>
</evidence>
<dbReference type="AlphaFoldDB" id="A0A4P9ZBF6"/>
<dbReference type="PANTHER" id="PTHR10696:SF25">
    <property type="entry name" value="OXIDOREDUCTASE AIM17-RELATED"/>
    <property type="match status" value="1"/>
</dbReference>
<keyword evidence="4" id="KW-0223">Dioxygenase</keyword>
<sequence>MFSCIRTNKNFKPIANSCKRIVRELSIVFYDTSHITVDLGKDEPEHISFLTVFLRDACQSSESVDASSKQKRFSTAQIAKNLRFAKDPVVIEIKKQPCLQVVWEHDDGTTIESTYIEAELRKYSSFKNRMSGKFFGHKQKLWTNSDLIKDMKNINVDYNAYLSGDETFRKTVEILNKYGLCFVNGIESPLCNPQSQTLASTNSDSLPLAKLAKKLGYIKETLYGRFFDVKVEQNAKNIAYTNVFLPFHMDLCYYESPPGLQLLHFIQNSTTGGENVVADSFLAAKHVKETDSEAYEALKTVPITFHYNNNNEYYYYLRPLIVEDPYVRCPETGEAQIKEVNYSPPFQGPFEHHVTRDDDPALFDSFLRGMRAFEDFVNYKANQYVVKIPENTCIIFDNRRILHSRLEFSTENGGSRWLMGCYVDGDSFRSKLRTLHHK</sequence>
<dbReference type="Pfam" id="PF02668">
    <property type="entry name" value="TauD"/>
    <property type="match status" value="1"/>
</dbReference>
<evidence type="ECO:0000256" key="4">
    <source>
        <dbReference type="ARBA" id="ARBA00022964"/>
    </source>
</evidence>
<dbReference type="GO" id="GO:0051213">
    <property type="term" value="F:dioxygenase activity"/>
    <property type="evidence" value="ECO:0007669"/>
    <property type="project" value="UniProtKB-KW"/>
</dbReference>
<accession>A0A4P9ZBF6</accession>
<dbReference type="InterPro" id="IPR003819">
    <property type="entry name" value="TauD/TfdA-like"/>
</dbReference>
<keyword evidence="3" id="KW-0479">Metal-binding</keyword>
<dbReference type="EMBL" id="ML004469">
    <property type="protein sequence ID" value="RKP29988.1"/>
    <property type="molecule type" value="Genomic_DNA"/>
</dbReference>
<protein>
    <recommendedName>
        <fullName evidence="7">TauD/TfdA-like domain-containing protein</fullName>
    </recommendedName>
</protein>
<dbReference type="GO" id="GO:0005739">
    <property type="term" value="C:mitochondrion"/>
    <property type="evidence" value="ECO:0007669"/>
    <property type="project" value="TreeGrafter"/>
</dbReference>